<keyword evidence="3" id="KW-1185">Reference proteome</keyword>
<dbReference type="PANTHER" id="PTHR15020">
    <property type="entry name" value="FLAVIN REDUCTASE-RELATED"/>
    <property type="match status" value="1"/>
</dbReference>
<evidence type="ECO:0000313" key="2">
    <source>
        <dbReference type="EMBL" id="MFD2831408.1"/>
    </source>
</evidence>
<dbReference type="Proteomes" id="UP001597519">
    <property type="component" value="Unassembled WGS sequence"/>
</dbReference>
<dbReference type="Pfam" id="PF13460">
    <property type="entry name" value="NAD_binding_10"/>
    <property type="match status" value="1"/>
</dbReference>
<dbReference type="PANTHER" id="PTHR15020:SF50">
    <property type="entry name" value="UPF0659 PROTEIN YMR090W"/>
    <property type="match status" value="1"/>
</dbReference>
<accession>A0ABW5WYM3</accession>
<dbReference type="InterPro" id="IPR016040">
    <property type="entry name" value="NAD(P)-bd_dom"/>
</dbReference>
<dbReference type="CDD" id="cd05243">
    <property type="entry name" value="SDR_a5"/>
    <property type="match status" value="1"/>
</dbReference>
<organism evidence="2 3">
    <name type="scientific">Corticicoccus populi</name>
    <dbReference type="NCBI Taxonomy" id="1812821"/>
    <lineage>
        <taxon>Bacteria</taxon>
        <taxon>Bacillati</taxon>
        <taxon>Bacillota</taxon>
        <taxon>Bacilli</taxon>
        <taxon>Bacillales</taxon>
        <taxon>Staphylococcaceae</taxon>
        <taxon>Corticicoccus</taxon>
    </lineage>
</organism>
<reference evidence="3" key="1">
    <citation type="journal article" date="2019" name="Int. J. Syst. Evol. Microbiol.">
        <title>The Global Catalogue of Microorganisms (GCM) 10K type strain sequencing project: providing services to taxonomists for standard genome sequencing and annotation.</title>
        <authorList>
            <consortium name="The Broad Institute Genomics Platform"/>
            <consortium name="The Broad Institute Genome Sequencing Center for Infectious Disease"/>
            <person name="Wu L."/>
            <person name="Ma J."/>
        </authorList>
    </citation>
    <scope>NUCLEOTIDE SEQUENCE [LARGE SCALE GENOMIC DNA]</scope>
    <source>
        <strain evidence="3">KCTC 33575</strain>
    </source>
</reference>
<sequence length="219" mass="23714">MKVLVIGANGQIGSHLVKKLSDSNQHTPIAMVREDSQKETFESEGVESVKADLEDSIETLAEVFQGVDAVVFAAGSGGHTGADKTMLIDLDGAIKSMEAAKKKDVKRYIMVSALGAHKWHKDPDALKSKGYYRAAKFYADDWLEKSGLELDYTIVRPGRLLNDAGTGQVTISENLEHDTIPREDVASVIVSALNNTNTIGKSFDVLSGSTYIDEAVKQV</sequence>
<dbReference type="RefSeq" id="WP_377775639.1">
    <property type="nucleotide sequence ID" value="NZ_JBHUOQ010000005.1"/>
</dbReference>
<feature type="domain" description="NAD(P)-binding" evidence="1">
    <location>
        <begin position="7"/>
        <end position="195"/>
    </location>
</feature>
<dbReference type="InterPro" id="IPR036291">
    <property type="entry name" value="NAD(P)-bd_dom_sf"/>
</dbReference>
<protein>
    <submittedName>
        <fullName evidence="2">SDR family oxidoreductase</fullName>
    </submittedName>
</protein>
<dbReference type="EMBL" id="JBHUOQ010000005">
    <property type="protein sequence ID" value="MFD2831408.1"/>
    <property type="molecule type" value="Genomic_DNA"/>
</dbReference>
<gene>
    <name evidence="2" type="ORF">ACFSX4_13110</name>
</gene>
<evidence type="ECO:0000259" key="1">
    <source>
        <dbReference type="Pfam" id="PF13460"/>
    </source>
</evidence>
<proteinExistence type="predicted"/>
<name>A0ABW5WYM3_9STAP</name>
<evidence type="ECO:0000313" key="3">
    <source>
        <dbReference type="Proteomes" id="UP001597519"/>
    </source>
</evidence>
<dbReference type="SUPFAM" id="SSF51735">
    <property type="entry name" value="NAD(P)-binding Rossmann-fold domains"/>
    <property type="match status" value="1"/>
</dbReference>
<comment type="caution">
    <text evidence="2">The sequence shown here is derived from an EMBL/GenBank/DDBJ whole genome shotgun (WGS) entry which is preliminary data.</text>
</comment>
<dbReference type="Gene3D" id="3.40.50.720">
    <property type="entry name" value="NAD(P)-binding Rossmann-like Domain"/>
    <property type="match status" value="1"/>
</dbReference>